<protein>
    <recommendedName>
        <fullName evidence="3">Glutaredoxin</fullName>
    </recommendedName>
</protein>
<dbReference type="Proteomes" id="UP001499841">
    <property type="component" value="Unassembled WGS sequence"/>
</dbReference>
<comment type="caution">
    <text evidence="1">The sequence shown here is derived from an EMBL/GenBank/DDBJ whole genome shotgun (WGS) entry which is preliminary data.</text>
</comment>
<dbReference type="RefSeq" id="WP_345042877.1">
    <property type="nucleotide sequence ID" value="NZ_BAABBA010000016.1"/>
</dbReference>
<reference evidence="2" key="1">
    <citation type="journal article" date="2019" name="Int. J. Syst. Evol. Microbiol.">
        <title>The Global Catalogue of Microorganisms (GCM) 10K type strain sequencing project: providing services to taxonomists for standard genome sequencing and annotation.</title>
        <authorList>
            <consortium name="The Broad Institute Genomics Platform"/>
            <consortium name="The Broad Institute Genome Sequencing Center for Infectious Disease"/>
            <person name="Wu L."/>
            <person name="Ma J."/>
        </authorList>
    </citation>
    <scope>NUCLEOTIDE SEQUENCE [LARGE SCALE GENOMIC DNA]</scope>
    <source>
        <strain evidence="2">JCM 17459</strain>
    </source>
</reference>
<evidence type="ECO:0000313" key="1">
    <source>
        <dbReference type="EMBL" id="GAA4288657.1"/>
    </source>
</evidence>
<dbReference type="InterPro" id="IPR036249">
    <property type="entry name" value="Thioredoxin-like_sf"/>
</dbReference>
<organism evidence="1 2">
    <name type="scientific">Georgenia daeguensis</name>
    <dbReference type="NCBI Taxonomy" id="908355"/>
    <lineage>
        <taxon>Bacteria</taxon>
        <taxon>Bacillati</taxon>
        <taxon>Actinomycetota</taxon>
        <taxon>Actinomycetes</taxon>
        <taxon>Micrococcales</taxon>
        <taxon>Bogoriellaceae</taxon>
        <taxon>Georgenia</taxon>
    </lineage>
</organism>
<gene>
    <name evidence="1" type="ORF">GCM10022262_30170</name>
</gene>
<accession>A0ABP8EY86</accession>
<evidence type="ECO:0000313" key="2">
    <source>
        <dbReference type="Proteomes" id="UP001499841"/>
    </source>
</evidence>
<dbReference type="Gene3D" id="3.40.30.10">
    <property type="entry name" value="Glutaredoxin"/>
    <property type="match status" value="1"/>
</dbReference>
<dbReference type="EMBL" id="BAABBA010000016">
    <property type="protein sequence ID" value="GAA4288657.1"/>
    <property type="molecule type" value="Genomic_DNA"/>
</dbReference>
<evidence type="ECO:0008006" key="3">
    <source>
        <dbReference type="Google" id="ProtNLM"/>
    </source>
</evidence>
<sequence length="100" mass="10895">MDEDERNVRVTVVHAPACHFCDDAERALSTLAGRFRLEVRTVDVDSAEGRHLLAVHRPALNPLVLVDGVFFSAGRLPRRKLEKLLAARAAGRTAPAAVGK</sequence>
<dbReference type="SUPFAM" id="SSF52833">
    <property type="entry name" value="Thioredoxin-like"/>
    <property type="match status" value="1"/>
</dbReference>
<proteinExistence type="predicted"/>
<name>A0ABP8EY86_9MICO</name>
<keyword evidence="2" id="KW-1185">Reference proteome</keyword>